<comment type="caution">
    <text evidence="8">The sequence shown here is derived from an EMBL/GenBank/DDBJ whole genome shotgun (WGS) entry which is preliminary data.</text>
</comment>
<dbReference type="PANTHER" id="PTHR47268:SF4">
    <property type="entry name" value="ACYLPHOSPHATASE"/>
    <property type="match status" value="1"/>
</dbReference>
<dbReference type="Pfam" id="PF00708">
    <property type="entry name" value="Acylphosphatase"/>
    <property type="match status" value="1"/>
</dbReference>
<dbReference type="InterPro" id="IPR020456">
    <property type="entry name" value="Acylphosphatase"/>
</dbReference>
<dbReference type="AlphaFoldDB" id="K6PZ41"/>
<dbReference type="Proteomes" id="UP000005710">
    <property type="component" value="Unassembled WGS sequence"/>
</dbReference>
<reference evidence="8" key="2">
    <citation type="submission" date="2012-10" db="EMBL/GenBank/DDBJ databases">
        <title>Improved high-quality draft of Thermaerobacter subterraneus C21, DSM 13965.</title>
        <authorList>
            <consortium name="DOE Joint Genome Institute"/>
            <person name="Eisen J."/>
            <person name="Huntemann M."/>
            <person name="Wei C.-L."/>
            <person name="Han J."/>
            <person name="Detter J.C."/>
            <person name="Han C."/>
            <person name="Tapia R."/>
            <person name="Chen A."/>
            <person name="Kyrpides N."/>
            <person name="Mavromatis K."/>
            <person name="Markowitz V."/>
            <person name="Szeto E."/>
            <person name="Ivanova N."/>
            <person name="Mikhailova N."/>
            <person name="Ovchinnikova G."/>
            <person name="Pagani I."/>
            <person name="Pati A."/>
            <person name="Goodwin L."/>
            <person name="Nordberg H.P."/>
            <person name="Cantor M.N."/>
            <person name="Hua S.X."/>
            <person name="Woyke T."/>
            <person name="Eisen J."/>
            <person name="Klenk H.-P."/>
        </authorList>
    </citation>
    <scope>NUCLEOTIDE SEQUENCE [LARGE SCALE GENOMIC DNA]</scope>
    <source>
        <strain evidence="8">DSM 13965</strain>
    </source>
</reference>
<dbReference type="OrthoDB" id="9808093at2"/>
<keyword evidence="9" id="KW-1185">Reference proteome</keyword>
<dbReference type="GO" id="GO:0003998">
    <property type="term" value="F:acylphosphatase activity"/>
    <property type="evidence" value="ECO:0007669"/>
    <property type="project" value="UniProtKB-EC"/>
</dbReference>
<accession>K6PZ41</accession>
<feature type="domain" description="Acylphosphatase-like" evidence="7">
    <location>
        <begin position="20"/>
        <end position="106"/>
    </location>
</feature>
<evidence type="ECO:0000256" key="4">
    <source>
        <dbReference type="ARBA" id="ARBA00047645"/>
    </source>
</evidence>
<dbReference type="PROSITE" id="PS00151">
    <property type="entry name" value="ACYLPHOSPHATASE_2"/>
    <property type="match status" value="1"/>
</dbReference>
<protein>
    <recommendedName>
        <fullName evidence="3 5">acylphosphatase</fullName>
        <ecNumber evidence="2 5">3.6.1.7</ecNumber>
    </recommendedName>
</protein>
<evidence type="ECO:0000256" key="3">
    <source>
        <dbReference type="ARBA" id="ARBA00015991"/>
    </source>
</evidence>
<evidence type="ECO:0000313" key="8">
    <source>
        <dbReference type="EMBL" id="EKP94003.1"/>
    </source>
</evidence>
<comment type="catalytic activity">
    <reaction evidence="4 5">
        <text>an acyl phosphate + H2O = a carboxylate + phosphate + H(+)</text>
        <dbReference type="Rhea" id="RHEA:14965"/>
        <dbReference type="ChEBI" id="CHEBI:15377"/>
        <dbReference type="ChEBI" id="CHEBI:15378"/>
        <dbReference type="ChEBI" id="CHEBI:29067"/>
        <dbReference type="ChEBI" id="CHEBI:43474"/>
        <dbReference type="ChEBI" id="CHEBI:59918"/>
        <dbReference type="EC" id="3.6.1.7"/>
    </reaction>
</comment>
<dbReference type="eggNOG" id="COG1254">
    <property type="taxonomic scope" value="Bacteria"/>
</dbReference>
<comment type="similarity">
    <text evidence="1 6">Belongs to the acylphosphatase family.</text>
</comment>
<dbReference type="InterPro" id="IPR036046">
    <property type="entry name" value="Acylphosphatase-like_dom_sf"/>
</dbReference>
<dbReference type="Gene3D" id="3.30.70.100">
    <property type="match status" value="1"/>
</dbReference>
<dbReference type="InterPro" id="IPR001792">
    <property type="entry name" value="Acylphosphatase-like_dom"/>
</dbReference>
<name>K6PZ41_9FIRM</name>
<feature type="active site" evidence="5">
    <location>
        <position position="35"/>
    </location>
</feature>
<evidence type="ECO:0000256" key="5">
    <source>
        <dbReference type="PROSITE-ProRule" id="PRU00520"/>
    </source>
</evidence>
<evidence type="ECO:0000259" key="7">
    <source>
        <dbReference type="PROSITE" id="PS51160"/>
    </source>
</evidence>
<keyword evidence="5" id="KW-0378">Hydrolase</keyword>
<dbReference type="RefSeq" id="WP_006903999.1">
    <property type="nucleotide sequence ID" value="NZ_JH976535.1"/>
</dbReference>
<evidence type="ECO:0000256" key="2">
    <source>
        <dbReference type="ARBA" id="ARBA00012150"/>
    </source>
</evidence>
<dbReference type="PANTHER" id="PTHR47268">
    <property type="entry name" value="ACYLPHOSPHATASE"/>
    <property type="match status" value="1"/>
</dbReference>
<dbReference type="InterPro" id="IPR017968">
    <property type="entry name" value="Acylphosphatase_CS"/>
</dbReference>
<dbReference type="STRING" id="867903.ThesuDRAFT_01727"/>
<evidence type="ECO:0000313" key="9">
    <source>
        <dbReference type="Proteomes" id="UP000005710"/>
    </source>
</evidence>
<sequence length="106" mass="10740">MDPVHPVGGRAGAPAGAAARLEVTVHGRVQGVGYRAFARSRALDLGLRGFARNNADGTVTVVAEGAPGALQRLVEALRQGPPAGRVDGLEVHWSAPRGLGPGFGIG</sequence>
<evidence type="ECO:0000256" key="1">
    <source>
        <dbReference type="ARBA" id="ARBA00005614"/>
    </source>
</evidence>
<gene>
    <name evidence="8" type="ORF">ThesuDRAFT_01727</name>
</gene>
<dbReference type="PROSITE" id="PS51160">
    <property type="entry name" value="ACYLPHOSPHATASE_3"/>
    <property type="match status" value="1"/>
</dbReference>
<proteinExistence type="inferred from homology"/>
<evidence type="ECO:0000256" key="6">
    <source>
        <dbReference type="RuleBase" id="RU004168"/>
    </source>
</evidence>
<dbReference type="HOGENOM" id="CLU_141932_3_0_9"/>
<reference evidence="8" key="1">
    <citation type="submission" date="2010-10" db="EMBL/GenBank/DDBJ databases">
        <authorList>
            <consortium name="US DOE Joint Genome Institute (JGI-PGF)"/>
            <person name="Lucas S."/>
            <person name="Copeland A."/>
            <person name="Lapidus A."/>
            <person name="Bruce D."/>
            <person name="Goodwin L."/>
            <person name="Pitluck S."/>
            <person name="Kyrpides N."/>
            <person name="Mavromatis K."/>
            <person name="Detter J.C."/>
            <person name="Han C."/>
            <person name="Land M."/>
            <person name="Hauser L."/>
            <person name="Markowitz V."/>
            <person name="Cheng J.-F."/>
            <person name="Hugenholtz P."/>
            <person name="Woyke T."/>
            <person name="Wu D."/>
            <person name="Pukall R."/>
            <person name="Wahrenburg C."/>
            <person name="Brambilla E."/>
            <person name="Klenk H.-P."/>
            <person name="Eisen J.A."/>
        </authorList>
    </citation>
    <scope>NUCLEOTIDE SEQUENCE [LARGE SCALE GENOMIC DNA]</scope>
    <source>
        <strain evidence="8">DSM 13965</strain>
    </source>
</reference>
<feature type="active site" evidence="5">
    <location>
        <position position="53"/>
    </location>
</feature>
<dbReference type="EC" id="3.6.1.7" evidence="2 5"/>
<dbReference type="EMBL" id="AENY02000003">
    <property type="protein sequence ID" value="EKP94003.1"/>
    <property type="molecule type" value="Genomic_DNA"/>
</dbReference>
<organism evidence="8 9">
    <name type="scientific">Thermaerobacter subterraneus DSM 13965</name>
    <dbReference type="NCBI Taxonomy" id="867903"/>
    <lineage>
        <taxon>Bacteria</taxon>
        <taxon>Bacillati</taxon>
        <taxon>Bacillota</taxon>
        <taxon>Clostridia</taxon>
        <taxon>Eubacteriales</taxon>
        <taxon>Clostridiales Family XVII. Incertae Sedis</taxon>
        <taxon>Thermaerobacter</taxon>
    </lineage>
</organism>
<dbReference type="SUPFAM" id="SSF54975">
    <property type="entry name" value="Acylphosphatase/BLUF domain-like"/>
    <property type="match status" value="1"/>
</dbReference>